<organism evidence="5 6">
    <name type="scientific">Curvularia clavata</name>
    <dbReference type="NCBI Taxonomy" id="95742"/>
    <lineage>
        <taxon>Eukaryota</taxon>
        <taxon>Fungi</taxon>
        <taxon>Dikarya</taxon>
        <taxon>Ascomycota</taxon>
        <taxon>Pezizomycotina</taxon>
        <taxon>Dothideomycetes</taxon>
        <taxon>Pleosporomycetidae</taxon>
        <taxon>Pleosporales</taxon>
        <taxon>Pleosporineae</taxon>
        <taxon>Pleosporaceae</taxon>
        <taxon>Curvularia</taxon>
    </lineage>
</organism>
<proteinExistence type="predicted"/>
<dbReference type="GO" id="GO:0005524">
    <property type="term" value="F:ATP binding"/>
    <property type="evidence" value="ECO:0007669"/>
    <property type="project" value="UniProtKB-KW"/>
</dbReference>
<dbReference type="GO" id="GO:0006281">
    <property type="term" value="P:DNA repair"/>
    <property type="evidence" value="ECO:0007669"/>
    <property type="project" value="TreeGrafter"/>
</dbReference>
<dbReference type="GO" id="GO:0005634">
    <property type="term" value="C:nucleus"/>
    <property type="evidence" value="ECO:0007669"/>
    <property type="project" value="TreeGrafter"/>
</dbReference>
<dbReference type="Proteomes" id="UP001056012">
    <property type="component" value="Chromosome 6"/>
</dbReference>
<dbReference type="PANTHER" id="PTHR45626">
    <property type="entry name" value="TRANSCRIPTION TERMINATION FACTOR 2-RELATED"/>
    <property type="match status" value="1"/>
</dbReference>
<dbReference type="InterPro" id="IPR000330">
    <property type="entry name" value="SNF2_N"/>
</dbReference>
<gene>
    <name evidence="5" type="ORF">yc1106_08495</name>
</gene>
<protein>
    <recommendedName>
        <fullName evidence="4">SNF2 N-terminal domain-containing protein</fullName>
    </recommendedName>
</protein>
<dbReference type="VEuPathDB" id="FungiDB:yc1106_08495"/>
<keyword evidence="3" id="KW-0067">ATP-binding</keyword>
<dbReference type="GO" id="GO:0008094">
    <property type="term" value="F:ATP-dependent activity, acting on DNA"/>
    <property type="evidence" value="ECO:0007669"/>
    <property type="project" value="TreeGrafter"/>
</dbReference>
<dbReference type="AlphaFoldDB" id="A0A9Q8ZDE3"/>
<dbReference type="SUPFAM" id="SSF52540">
    <property type="entry name" value="P-loop containing nucleoside triphosphate hydrolases"/>
    <property type="match status" value="1"/>
</dbReference>
<dbReference type="InterPro" id="IPR027417">
    <property type="entry name" value="P-loop_NTPase"/>
</dbReference>
<feature type="domain" description="SNF2 N-terminal" evidence="4">
    <location>
        <begin position="4"/>
        <end position="128"/>
    </location>
</feature>
<dbReference type="EMBL" id="CP089279">
    <property type="protein sequence ID" value="USP81221.1"/>
    <property type="molecule type" value="Genomic_DNA"/>
</dbReference>
<accession>A0A9Q8ZDE3</accession>
<keyword evidence="2" id="KW-0378">Hydrolase</keyword>
<evidence type="ECO:0000256" key="2">
    <source>
        <dbReference type="ARBA" id="ARBA00022801"/>
    </source>
</evidence>
<dbReference type="Pfam" id="PF00176">
    <property type="entry name" value="SNF2-rel_dom"/>
    <property type="match status" value="1"/>
</dbReference>
<name>A0A9Q8ZDE3_CURCL</name>
<dbReference type="InterPro" id="IPR050628">
    <property type="entry name" value="SNF2_RAD54_helicase_TF"/>
</dbReference>
<dbReference type="GO" id="GO:0016787">
    <property type="term" value="F:hydrolase activity"/>
    <property type="evidence" value="ECO:0007669"/>
    <property type="project" value="UniProtKB-KW"/>
</dbReference>
<dbReference type="InterPro" id="IPR038718">
    <property type="entry name" value="SNF2-like_sf"/>
</dbReference>
<keyword evidence="6" id="KW-1185">Reference proteome</keyword>
<evidence type="ECO:0000259" key="4">
    <source>
        <dbReference type="Pfam" id="PF00176"/>
    </source>
</evidence>
<evidence type="ECO:0000313" key="5">
    <source>
        <dbReference type="EMBL" id="USP81221.1"/>
    </source>
</evidence>
<evidence type="ECO:0000256" key="3">
    <source>
        <dbReference type="ARBA" id="ARBA00022840"/>
    </source>
</evidence>
<sequence>MEDTLGGIFADEMGLGKTLTMLAVIVGSRERAINYNVGLTAGSTSSWKDLPPCKTTLVIVPSSLLLESWEEEITKHIEPGTLQVYRYHGLGKRIDLPDLLRMDIVLTTYATVAAEFCRGKSTLNRISW</sequence>
<reference evidence="5" key="1">
    <citation type="submission" date="2021-12" db="EMBL/GenBank/DDBJ databases">
        <title>Curvularia clavata genome.</title>
        <authorList>
            <person name="Cao Y."/>
        </authorList>
    </citation>
    <scope>NUCLEOTIDE SEQUENCE</scope>
    <source>
        <strain evidence="5">Yc1106</strain>
    </source>
</reference>
<dbReference type="OrthoDB" id="448448at2759"/>
<evidence type="ECO:0000256" key="1">
    <source>
        <dbReference type="ARBA" id="ARBA00022741"/>
    </source>
</evidence>
<dbReference type="PANTHER" id="PTHR45626:SF52">
    <property type="entry name" value="SINGLE-STRANDED DNA-DEPENDENT ATPASE (EUROFUNG)"/>
    <property type="match status" value="1"/>
</dbReference>
<keyword evidence="1" id="KW-0547">Nucleotide-binding</keyword>
<evidence type="ECO:0000313" key="6">
    <source>
        <dbReference type="Proteomes" id="UP001056012"/>
    </source>
</evidence>
<dbReference type="Gene3D" id="3.40.50.10810">
    <property type="entry name" value="Tandem AAA-ATPase domain"/>
    <property type="match status" value="1"/>
</dbReference>